<proteinExistence type="predicted"/>
<name>A0AA35ZGE1_LACSI</name>
<gene>
    <name evidence="1" type="ORF">LSALG_LOCUS31227</name>
</gene>
<keyword evidence="2" id="KW-1185">Reference proteome</keyword>
<protein>
    <submittedName>
        <fullName evidence="1">Uncharacterized protein</fullName>
    </submittedName>
</protein>
<dbReference type="AlphaFoldDB" id="A0AA35ZGE1"/>
<evidence type="ECO:0000313" key="2">
    <source>
        <dbReference type="Proteomes" id="UP001177003"/>
    </source>
</evidence>
<reference evidence="1" key="1">
    <citation type="submission" date="2023-04" db="EMBL/GenBank/DDBJ databases">
        <authorList>
            <person name="Vijverberg K."/>
            <person name="Xiong W."/>
            <person name="Schranz E."/>
        </authorList>
    </citation>
    <scope>NUCLEOTIDE SEQUENCE</scope>
</reference>
<evidence type="ECO:0000313" key="1">
    <source>
        <dbReference type="EMBL" id="CAI9292131.1"/>
    </source>
</evidence>
<accession>A0AA35ZGE1</accession>
<organism evidence="1 2">
    <name type="scientific">Lactuca saligna</name>
    <name type="common">Willowleaf lettuce</name>
    <dbReference type="NCBI Taxonomy" id="75948"/>
    <lineage>
        <taxon>Eukaryota</taxon>
        <taxon>Viridiplantae</taxon>
        <taxon>Streptophyta</taxon>
        <taxon>Embryophyta</taxon>
        <taxon>Tracheophyta</taxon>
        <taxon>Spermatophyta</taxon>
        <taxon>Magnoliopsida</taxon>
        <taxon>eudicotyledons</taxon>
        <taxon>Gunneridae</taxon>
        <taxon>Pentapetalae</taxon>
        <taxon>asterids</taxon>
        <taxon>campanulids</taxon>
        <taxon>Asterales</taxon>
        <taxon>Asteraceae</taxon>
        <taxon>Cichorioideae</taxon>
        <taxon>Cichorieae</taxon>
        <taxon>Lactucinae</taxon>
        <taxon>Lactuca</taxon>
    </lineage>
</organism>
<dbReference type="Proteomes" id="UP001177003">
    <property type="component" value="Chromosome 7"/>
</dbReference>
<dbReference type="EMBL" id="OX465083">
    <property type="protein sequence ID" value="CAI9292131.1"/>
    <property type="molecule type" value="Genomic_DNA"/>
</dbReference>
<sequence>MDISKGKSKLPKSDFVDVALLRNIVSDLEQSFAENDLIIGMHDIQISKLENENSIKDEKILELQANIGGLNAILFDLKQHLHQKFGDEFQPLSYEGERITASSSGATNLTSQSSSERVVRPAPDANLDLLLYSGLVIAQEGRDKQIRVEQLKGKMLVIFRPKCSR</sequence>